<proteinExistence type="predicted"/>
<dbReference type="EMBL" id="MQVS01000010">
    <property type="protein sequence ID" value="OKL51087.1"/>
    <property type="molecule type" value="Genomic_DNA"/>
</dbReference>
<feature type="transmembrane region" description="Helical" evidence="1">
    <location>
        <begin position="235"/>
        <end position="256"/>
    </location>
</feature>
<evidence type="ECO:0000313" key="3">
    <source>
        <dbReference type="Proteomes" id="UP000185612"/>
    </source>
</evidence>
<dbReference type="OrthoDB" id="3294220at2"/>
<dbReference type="InParanoid" id="A0A1Q5PU22"/>
<feature type="transmembrane region" description="Helical" evidence="1">
    <location>
        <begin position="187"/>
        <end position="207"/>
    </location>
</feature>
<keyword evidence="3" id="KW-1185">Reference proteome</keyword>
<evidence type="ECO:0000313" key="2">
    <source>
        <dbReference type="EMBL" id="OKL51087.1"/>
    </source>
</evidence>
<dbReference type="Proteomes" id="UP000185612">
    <property type="component" value="Unassembled WGS sequence"/>
</dbReference>
<protein>
    <submittedName>
        <fullName evidence="2">Uncharacterized protein</fullName>
    </submittedName>
</protein>
<comment type="caution">
    <text evidence="2">The sequence shown here is derived from an EMBL/GenBank/DDBJ whole genome shotgun (WGS) entry which is preliminary data.</text>
</comment>
<keyword evidence="1" id="KW-0472">Membrane</keyword>
<keyword evidence="1" id="KW-0812">Transmembrane</keyword>
<feature type="transmembrane region" description="Helical" evidence="1">
    <location>
        <begin position="117"/>
        <end position="143"/>
    </location>
</feature>
<dbReference type="RefSeq" id="WP_073825610.1">
    <property type="nucleotide sequence ID" value="NZ_MQVS01000010.1"/>
</dbReference>
<feature type="transmembrane region" description="Helical" evidence="1">
    <location>
        <begin position="61"/>
        <end position="80"/>
    </location>
</feature>
<reference evidence="3" key="1">
    <citation type="submission" date="2016-12" db="EMBL/GenBank/DDBJ databases">
        <authorList>
            <person name="Meng X."/>
        </authorList>
    </citation>
    <scope>NUCLEOTIDE SEQUENCE [LARGE SCALE GENOMIC DNA]</scope>
    <source>
        <strain evidence="3">DSM 20732</strain>
    </source>
</reference>
<dbReference type="AlphaFoldDB" id="A0A1Q5PU22"/>
<name>A0A1Q5PU22_9ACTO</name>
<feature type="transmembrane region" description="Helical" evidence="1">
    <location>
        <begin position="163"/>
        <end position="180"/>
    </location>
</feature>
<feature type="transmembrane region" description="Helical" evidence="1">
    <location>
        <begin position="20"/>
        <end position="41"/>
    </location>
</feature>
<sequence length="261" mass="26573">MKRAYLRAEVRKFLTLRSTWIALGVGGLGSLALTVLNALTVRQALITGEVANLASTSPFDTAQSAPAIALTVLAVVWGAASSGAEYAAEQVDGPGGRGITTTLLALPHRRRLLATKALLVAGAAAVVGMLILVACWATARGLLPAAAETVPTGQALARVARSGGYWAGMAVIALALTALARSEVVPLVLLVVNSSLVSVSLLAIRVLPAARWLPDAAARNLFGLEADELGGPGPLVGGLVLSAWAVGLLALAAVLLDRRDA</sequence>
<evidence type="ECO:0000256" key="1">
    <source>
        <dbReference type="SAM" id="Phobius"/>
    </source>
</evidence>
<dbReference type="STRING" id="52770.BSZ40_09280"/>
<accession>A0A1Q5PU22</accession>
<gene>
    <name evidence="2" type="ORF">BSZ40_09280</name>
</gene>
<organism evidence="2 3">
    <name type="scientific">Buchananella hordeovulneris</name>
    <dbReference type="NCBI Taxonomy" id="52770"/>
    <lineage>
        <taxon>Bacteria</taxon>
        <taxon>Bacillati</taxon>
        <taxon>Actinomycetota</taxon>
        <taxon>Actinomycetes</taxon>
        <taxon>Actinomycetales</taxon>
        <taxon>Actinomycetaceae</taxon>
        <taxon>Buchananella</taxon>
    </lineage>
</organism>
<keyword evidence="1" id="KW-1133">Transmembrane helix</keyword>